<dbReference type="eggNOG" id="ENOG502RJ11">
    <property type="taxonomic scope" value="Eukaryota"/>
</dbReference>
<organism evidence="1 2">
    <name type="scientific">Gibberella moniliformis (strain M3125 / FGSC 7600)</name>
    <name type="common">Maize ear and stalk rot fungus</name>
    <name type="synonym">Fusarium verticillioides</name>
    <dbReference type="NCBI Taxonomy" id="334819"/>
    <lineage>
        <taxon>Eukaryota</taxon>
        <taxon>Fungi</taxon>
        <taxon>Dikarya</taxon>
        <taxon>Ascomycota</taxon>
        <taxon>Pezizomycotina</taxon>
        <taxon>Sordariomycetes</taxon>
        <taxon>Hypocreomycetidae</taxon>
        <taxon>Hypocreales</taxon>
        <taxon>Nectriaceae</taxon>
        <taxon>Fusarium</taxon>
        <taxon>Fusarium fujikuroi species complex</taxon>
    </lineage>
</organism>
<reference evidence="1 2" key="1">
    <citation type="journal article" date="2010" name="Nature">
        <title>Comparative genomics reveals mobile pathogenicity chromosomes in Fusarium.</title>
        <authorList>
            <person name="Ma L.J."/>
            <person name="van der Does H.C."/>
            <person name="Borkovich K.A."/>
            <person name="Coleman J.J."/>
            <person name="Daboussi M.J."/>
            <person name="Di Pietro A."/>
            <person name="Dufresne M."/>
            <person name="Freitag M."/>
            <person name="Grabherr M."/>
            <person name="Henrissat B."/>
            <person name="Houterman P.M."/>
            <person name="Kang S."/>
            <person name="Shim W.B."/>
            <person name="Woloshuk C."/>
            <person name="Xie X."/>
            <person name="Xu J.R."/>
            <person name="Antoniw J."/>
            <person name="Baker S.E."/>
            <person name="Bluhm B.H."/>
            <person name="Breakspear A."/>
            <person name="Brown D.W."/>
            <person name="Butchko R.A."/>
            <person name="Chapman S."/>
            <person name="Coulson R."/>
            <person name="Coutinho P.M."/>
            <person name="Danchin E.G."/>
            <person name="Diener A."/>
            <person name="Gale L.R."/>
            <person name="Gardiner D.M."/>
            <person name="Goff S."/>
            <person name="Hammond-Kosack K.E."/>
            <person name="Hilburn K."/>
            <person name="Hua-Van A."/>
            <person name="Jonkers W."/>
            <person name="Kazan K."/>
            <person name="Kodira C.D."/>
            <person name="Koehrsen M."/>
            <person name="Kumar L."/>
            <person name="Lee Y.H."/>
            <person name="Li L."/>
            <person name="Manners J.M."/>
            <person name="Miranda-Saavedra D."/>
            <person name="Mukherjee M."/>
            <person name="Park G."/>
            <person name="Park J."/>
            <person name="Park S.Y."/>
            <person name="Proctor R.H."/>
            <person name="Regev A."/>
            <person name="Ruiz-Roldan M.C."/>
            <person name="Sain D."/>
            <person name="Sakthikumar S."/>
            <person name="Sykes S."/>
            <person name="Schwartz D.C."/>
            <person name="Turgeon B.G."/>
            <person name="Wapinski I."/>
            <person name="Yoder O."/>
            <person name="Young S."/>
            <person name="Zeng Q."/>
            <person name="Zhou S."/>
            <person name="Galagan J."/>
            <person name="Cuomo C.A."/>
            <person name="Kistler H.C."/>
            <person name="Rep M."/>
        </authorList>
    </citation>
    <scope>NUCLEOTIDE SEQUENCE [LARGE SCALE GENOMIC DNA]</scope>
    <source>
        <strain evidence="2">M3125 / FGSC 7600</strain>
    </source>
</reference>
<dbReference type="VEuPathDB" id="FungiDB:FVEG_08459"/>
<keyword evidence="2" id="KW-1185">Reference proteome</keyword>
<dbReference type="EMBL" id="CM000587">
    <property type="protein sequence ID" value="EWG48791.1"/>
    <property type="molecule type" value="Genomic_DNA"/>
</dbReference>
<dbReference type="GeneID" id="30066192"/>
<gene>
    <name evidence="1" type="ORF">FVEG_08459</name>
</gene>
<dbReference type="AlphaFoldDB" id="W7MCQ3"/>
<protein>
    <submittedName>
        <fullName evidence="1">Uncharacterized protein</fullName>
    </submittedName>
</protein>
<dbReference type="OrthoDB" id="5091764at2759"/>
<name>W7MCQ3_GIBM7</name>
<dbReference type="KEGG" id="fvr:FVEG_08459"/>
<proteinExistence type="predicted"/>
<dbReference type="EMBL" id="DS022252">
    <property type="protein sequence ID" value="EWG48791.1"/>
    <property type="molecule type" value="Genomic_DNA"/>
</dbReference>
<evidence type="ECO:0000313" key="2">
    <source>
        <dbReference type="Proteomes" id="UP000009096"/>
    </source>
</evidence>
<dbReference type="Proteomes" id="UP000009096">
    <property type="component" value="Chromosome 10"/>
</dbReference>
<sequence>MMISISVDSHQPNIRTSTSLTMHFTTLLSAIALASTVTSQPTARQAPTANAVIMIVNSADNSRQPVRIPLAQLTTLNYQVTELRLESLNVNIPDIESPELSDVFCQRYKDRYGVQLGSVEFSHEKPALISTNPVEFGWVLCYHKNRA</sequence>
<accession>W7MCQ3</accession>
<evidence type="ECO:0000313" key="1">
    <source>
        <dbReference type="EMBL" id="EWG48791.1"/>
    </source>
</evidence>
<dbReference type="RefSeq" id="XP_018754982.1">
    <property type="nucleotide sequence ID" value="XM_018897351.1"/>
</dbReference>